<evidence type="ECO:0000256" key="1">
    <source>
        <dbReference type="SAM" id="MobiDB-lite"/>
    </source>
</evidence>
<feature type="compositionally biased region" description="Polar residues" evidence="1">
    <location>
        <begin position="64"/>
        <end position="96"/>
    </location>
</feature>
<evidence type="ECO:0000313" key="2">
    <source>
        <dbReference type="EMBL" id="KYO23793.1"/>
    </source>
</evidence>
<organism evidence="2 3">
    <name type="scientific">Alligator mississippiensis</name>
    <name type="common">American alligator</name>
    <dbReference type="NCBI Taxonomy" id="8496"/>
    <lineage>
        <taxon>Eukaryota</taxon>
        <taxon>Metazoa</taxon>
        <taxon>Chordata</taxon>
        <taxon>Craniata</taxon>
        <taxon>Vertebrata</taxon>
        <taxon>Euteleostomi</taxon>
        <taxon>Archelosauria</taxon>
        <taxon>Archosauria</taxon>
        <taxon>Crocodylia</taxon>
        <taxon>Alligatoridae</taxon>
        <taxon>Alligatorinae</taxon>
        <taxon>Alligator</taxon>
    </lineage>
</organism>
<dbReference type="EMBL" id="AKHW03006169">
    <property type="protein sequence ID" value="KYO23793.1"/>
    <property type="molecule type" value="Genomic_DNA"/>
</dbReference>
<accession>A0A151MH25</accession>
<comment type="caution">
    <text evidence="2">The sequence shown here is derived from an EMBL/GenBank/DDBJ whole genome shotgun (WGS) entry which is preliminary data.</text>
</comment>
<evidence type="ECO:0000313" key="3">
    <source>
        <dbReference type="Proteomes" id="UP000050525"/>
    </source>
</evidence>
<name>A0A151MH25_ALLMI</name>
<proteinExistence type="predicted"/>
<feature type="compositionally biased region" description="Acidic residues" evidence="1">
    <location>
        <begin position="42"/>
        <end position="51"/>
    </location>
</feature>
<dbReference type="Proteomes" id="UP000050525">
    <property type="component" value="Unassembled WGS sequence"/>
</dbReference>
<reference evidence="2 3" key="1">
    <citation type="journal article" date="2012" name="Genome Biol.">
        <title>Sequencing three crocodilian genomes to illuminate the evolution of archosaurs and amniotes.</title>
        <authorList>
            <person name="St John J.A."/>
            <person name="Braun E.L."/>
            <person name="Isberg S.R."/>
            <person name="Miles L.G."/>
            <person name="Chong A.Y."/>
            <person name="Gongora J."/>
            <person name="Dalzell P."/>
            <person name="Moran C."/>
            <person name="Bed'hom B."/>
            <person name="Abzhanov A."/>
            <person name="Burgess S.C."/>
            <person name="Cooksey A.M."/>
            <person name="Castoe T.A."/>
            <person name="Crawford N.G."/>
            <person name="Densmore L.D."/>
            <person name="Drew J.C."/>
            <person name="Edwards S.V."/>
            <person name="Faircloth B.C."/>
            <person name="Fujita M.K."/>
            <person name="Greenwold M.J."/>
            <person name="Hoffmann F.G."/>
            <person name="Howard J.M."/>
            <person name="Iguchi T."/>
            <person name="Janes D.E."/>
            <person name="Khan S.Y."/>
            <person name="Kohno S."/>
            <person name="de Koning A.J."/>
            <person name="Lance S.L."/>
            <person name="McCarthy F.M."/>
            <person name="McCormack J.E."/>
            <person name="Merchant M.E."/>
            <person name="Peterson D.G."/>
            <person name="Pollock D.D."/>
            <person name="Pourmand N."/>
            <person name="Raney B.J."/>
            <person name="Roessler K.A."/>
            <person name="Sanford J.R."/>
            <person name="Sawyer R.H."/>
            <person name="Schmidt C.J."/>
            <person name="Triplett E.W."/>
            <person name="Tuberville T.D."/>
            <person name="Venegas-Anaya M."/>
            <person name="Howard J.T."/>
            <person name="Jarvis E.D."/>
            <person name="Guillette L.J.Jr."/>
            <person name="Glenn T.C."/>
            <person name="Green R.E."/>
            <person name="Ray D.A."/>
        </authorList>
    </citation>
    <scope>NUCLEOTIDE SEQUENCE [LARGE SCALE GENOMIC DNA]</scope>
    <source>
        <strain evidence="2">KSC_2009_1</strain>
    </source>
</reference>
<gene>
    <name evidence="2" type="ORF">Y1Q_0013284</name>
</gene>
<feature type="region of interest" description="Disordered" evidence="1">
    <location>
        <begin position="1"/>
        <end position="102"/>
    </location>
</feature>
<dbReference type="AlphaFoldDB" id="A0A151MH25"/>
<keyword evidence="3" id="KW-1185">Reference proteome</keyword>
<sequence length="161" mass="17931">MSEQWGDCLTLLDERDGQEEVTLIMTPLSTPILPGSTHKEEDEKEAEEDTASDVATAPEVPPETQRSVSIPKTQGDAQPGTSTTPDGSQGHASEPQTPAHIGAEHVQDFCRRQQCSRKSMMKALVESAQTQVAATDDWWHGVWDVLYWWMVTRRIKAWTTP</sequence>
<protein>
    <submittedName>
        <fullName evidence="2">Uncharacterized protein</fullName>
    </submittedName>
</protein>